<dbReference type="Proteomes" id="UP000777438">
    <property type="component" value="Unassembled WGS sequence"/>
</dbReference>
<evidence type="ECO:0000256" key="1">
    <source>
        <dbReference type="SAM" id="MobiDB-lite"/>
    </source>
</evidence>
<accession>A0A9P8VTX6</accession>
<feature type="region of interest" description="Disordered" evidence="1">
    <location>
        <begin position="142"/>
        <end position="177"/>
    </location>
</feature>
<gene>
    <name evidence="2" type="ORF">B0T10DRAFT_204033</name>
</gene>
<evidence type="ECO:0000313" key="2">
    <source>
        <dbReference type="EMBL" id="KAH6874774.1"/>
    </source>
</evidence>
<proteinExistence type="predicted"/>
<organism evidence="2 3">
    <name type="scientific">Thelonectria olida</name>
    <dbReference type="NCBI Taxonomy" id="1576542"/>
    <lineage>
        <taxon>Eukaryota</taxon>
        <taxon>Fungi</taxon>
        <taxon>Dikarya</taxon>
        <taxon>Ascomycota</taxon>
        <taxon>Pezizomycotina</taxon>
        <taxon>Sordariomycetes</taxon>
        <taxon>Hypocreomycetidae</taxon>
        <taxon>Hypocreales</taxon>
        <taxon>Nectriaceae</taxon>
        <taxon>Thelonectria</taxon>
    </lineage>
</organism>
<name>A0A9P8VTX6_9HYPO</name>
<evidence type="ECO:0000313" key="3">
    <source>
        <dbReference type="Proteomes" id="UP000777438"/>
    </source>
</evidence>
<comment type="caution">
    <text evidence="2">The sequence shown here is derived from an EMBL/GenBank/DDBJ whole genome shotgun (WGS) entry which is preliminary data.</text>
</comment>
<keyword evidence="3" id="KW-1185">Reference proteome</keyword>
<dbReference type="AlphaFoldDB" id="A0A9P8VTX6"/>
<dbReference type="EMBL" id="JAGPYM010000037">
    <property type="protein sequence ID" value="KAH6874774.1"/>
    <property type="molecule type" value="Genomic_DNA"/>
</dbReference>
<reference evidence="2 3" key="1">
    <citation type="journal article" date="2021" name="Nat. Commun.">
        <title>Genetic determinants of endophytism in the Arabidopsis root mycobiome.</title>
        <authorList>
            <person name="Mesny F."/>
            <person name="Miyauchi S."/>
            <person name="Thiergart T."/>
            <person name="Pickel B."/>
            <person name="Atanasova L."/>
            <person name="Karlsson M."/>
            <person name="Huettel B."/>
            <person name="Barry K.W."/>
            <person name="Haridas S."/>
            <person name="Chen C."/>
            <person name="Bauer D."/>
            <person name="Andreopoulos W."/>
            <person name="Pangilinan J."/>
            <person name="LaButti K."/>
            <person name="Riley R."/>
            <person name="Lipzen A."/>
            <person name="Clum A."/>
            <person name="Drula E."/>
            <person name="Henrissat B."/>
            <person name="Kohler A."/>
            <person name="Grigoriev I.V."/>
            <person name="Martin F.M."/>
            <person name="Hacquard S."/>
        </authorList>
    </citation>
    <scope>NUCLEOTIDE SEQUENCE [LARGE SCALE GENOMIC DNA]</scope>
    <source>
        <strain evidence="2 3">MPI-CAGE-CH-0241</strain>
    </source>
</reference>
<protein>
    <submittedName>
        <fullName evidence="2">Uncharacterized protein</fullName>
    </submittedName>
</protein>
<sequence length="218" mass="23598">MPVVKDGKRWPFIKSHGIRDNDSCTSPHSLLATSHDIIVLSWRVGVGINHICGGDGVEYLTTPTMTVAMELLCCKRFTESGGCCGFDGQSETASATANPIAHRGTLSPFDHHWPAPSPLATTAYSSSEGTESGCPFMPNYFTSHQRGTGAPPGKRSGQAVQPGGRGRTIPRFESRPTHTFTTTRDVARPRVNSFASRVNFFSISQFDSRPTTHTSQLT</sequence>